<keyword evidence="4" id="KW-1185">Reference proteome</keyword>
<feature type="transmembrane region" description="Helical" evidence="1">
    <location>
        <begin position="41"/>
        <end position="62"/>
    </location>
</feature>
<keyword evidence="1" id="KW-0812">Transmembrane</keyword>
<keyword evidence="1" id="KW-1133">Transmembrane helix</keyword>
<dbReference type="OrthoDB" id="1438991at2"/>
<keyword evidence="1" id="KW-0472">Membrane</keyword>
<evidence type="ECO:0000259" key="2">
    <source>
        <dbReference type="Pfam" id="PF12729"/>
    </source>
</evidence>
<feature type="domain" description="Chemotaxis methyl-accepting receptor HlyB-like 4HB MCP" evidence="2">
    <location>
        <begin position="48"/>
        <end position="214"/>
    </location>
</feature>
<accession>A0A5R9KC07</accession>
<dbReference type="AlphaFoldDB" id="A0A5R9KC07"/>
<dbReference type="EMBL" id="VCEI01000025">
    <property type="protein sequence ID" value="TLU92269.1"/>
    <property type="molecule type" value="Genomic_DNA"/>
</dbReference>
<gene>
    <name evidence="3" type="ORF">FEM55_16165</name>
</gene>
<name>A0A5R9KC07_9BACT</name>
<dbReference type="Proteomes" id="UP000309788">
    <property type="component" value="Unassembled WGS sequence"/>
</dbReference>
<sequence>MKCASDYKIVIKFISLDQNQTITLFKSTEAMKWSYFIRQKVKAAALLTGILAVVALASLSMIQAIQYMEQSIESVYADRLKPAVDLVHLSELFHRKRLLMQSFLTGQSPLMIQELKMELVKDNAQSDSLISRFEKTRLISAEEEKLNVFKADMTAYIKLENSVLRLEQTSRRKEAIVLFENQGGKIFQDGVSTLHAIADIQSDIGRKAVKSAHRQAAGGFIIFMLLIAVCVIVGLVILALLKNEKLIDRKSELFHLN</sequence>
<dbReference type="InterPro" id="IPR024478">
    <property type="entry name" value="HlyB_4HB_MCP"/>
</dbReference>
<proteinExistence type="predicted"/>
<feature type="transmembrane region" description="Helical" evidence="1">
    <location>
        <begin position="216"/>
        <end position="241"/>
    </location>
</feature>
<evidence type="ECO:0000313" key="4">
    <source>
        <dbReference type="Proteomes" id="UP000309788"/>
    </source>
</evidence>
<dbReference type="Pfam" id="PF12729">
    <property type="entry name" value="4HB_MCP_1"/>
    <property type="match status" value="1"/>
</dbReference>
<evidence type="ECO:0000313" key="3">
    <source>
        <dbReference type="EMBL" id="TLU92269.1"/>
    </source>
</evidence>
<comment type="caution">
    <text evidence="3">The sequence shown here is derived from an EMBL/GenBank/DDBJ whole genome shotgun (WGS) entry which is preliminary data.</text>
</comment>
<protein>
    <recommendedName>
        <fullName evidence="2">Chemotaxis methyl-accepting receptor HlyB-like 4HB MCP domain-containing protein</fullName>
    </recommendedName>
</protein>
<evidence type="ECO:0000256" key="1">
    <source>
        <dbReference type="SAM" id="Phobius"/>
    </source>
</evidence>
<organism evidence="3 4">
    <name type="scientific">Dyadobacter sediminis</name>
    <dbReference type="NCBI Taxonomy" id="1493691"/>
    <lineage>
        <taxon>Bacteria</taxon>
        <taxon>Pseudomonadati</taxon>
        <taxon>Bacteroidota</taxon>
        <taxon>Cytophagia</taxon>
        <taxon>Cytophagales</taxon>
        <taxon>Spirosomataceae</taxon>
        <taxon>Dyadobacter</taxon>
    </lineage>
</organism>
<reference evidence="3 4" key="1">
    <citation type="submission" date="2019-05" db="EMBL/GenBank/DDBJ databases">
        <authorList>
            <person name="Qu J.-H."/>
        </authorList>
    </citation>
    <scope>NUCLEOTIDE SEQUENCE [LARGE SCALE GENOMIC DNA]</scope>
    <source>
        <strain evidence="3 4">Z12</strain>
    </source>
</reference>